<dbReference type="AlphaFoldDB" id="A0A1F5DNN3"/>
<protein>
    <recommendedName>
        <fullName evidence="4">Prepilin-type N-terminal cleavage/methylation domain-containing protein</fullName>
    </recommendedName>
</protein>
<proteinExistence type="predicted"/>
<feature type="transmembrane region" description="Helical" evidence="1">
    <location>
        <begin position="12"/>
        <end position="37"/>
    </location>
</feature>
<sequence length="546" mass="61402">MEFNKKHNSFTLVEILVAVFIFSIVVTVGTSSMVSFLNARNKLSGAKDIQEAGRLVMEMISTEIQKPIKNGENKFTIINNADQPVILDSVGLGSSGGLKIYQKFSNGNIREKFFRLLDSNDNIIDEGNCPTGEMCYVATRTVINGTSTTDWSEATSKENLDVKKLIFNGYSSSITPLDKSPFVTIEMAVKTRNQTNPQKKDQAIFKTTVANTDFYSSRSVNVSEDKVYLVDDDVNNDLGSRGIVSFNKDLDVSSRERRNDQTLAGSAMDYFDSYFYIIDLVDHSGENDAHHAWVAKWYAPSSALTDWLRTRLESRGYDKGNGITVTEDAVYTLNGNFDDRTLCKYDLNLRNRVCKVDGKIYNADGTAYTYSDGSRLTTDGTYVYKTSRGGPGFPGWFNYEPPSIAKLDLRDPNPNNWRLIKQIKGDDYTQGVGIRYDRYSNSLWVVNNGPDFLCKYDPDLSKTTRLCKSGNIRNEAGTRTISGGYGVTSDGQYIYITQEDEEWTAKVDASSSNPNEWRLIKKITGEVNSGYDILTRDNLKFSWEYE</sequence>
<dbReference type="Proteomes" id="UP000178764">
    <property type="component" value="Unassembled WGS sequence"/>
</dbReference>
<evidence type="ECO:0008006" key="4">
    <source>
        <dbReference type="Google" id="ProtNLM"/>
    </source>
</evidence>
<keyword evidence="1" id="KW-0812">Transmembrane</keyword>
<keyword evidence="1" id="KW-0472">Membrane</keyword>
<dbReference type="InterPro" id="IPR012902">
    <property type="entry name" value="N_methyl_site"/>
</dbReference>
<accession>A0A1F5DNN3</accession>
<evidence type="ECO:0000313" key="3">
    <source>
        <dbReference type="Proteomes" id="UP000178764"/>
    </source>
</evidence>
<evidence type="ECO:0000256" key="1">
    <source>
        <dbReference type="SAM" id="Phobius"/>
    </source>
</evidence>
<dbReference type="Pfam" id="PF07963">
    <property type="entry name" value="N_methyl"/>
    <property type="match status" value="1"/>
</dbReference>
<dbReference type="EMBL" id="MEZT01000014">
    <property type="protein sequence ID" value="OGD56732.1"/>
    <property type="molecule type" value="Genomic_DNA"/>
</dbReference>
<comment type="caution">
    <text evidence="2">The sequence shown here is derived from an EMBL/GenBank/DDBJ whole genome shotgun (WGS) entry which is preliminary data.</text>
</comment>
<reference evidence="2 3" key="1">
    <citation type="journal article" date="2016" name="Nat. Commun.">
        <title>Thousands of microbial genomes shed light on interconnected biogeochemical processes in an aquifer system.</title>
        <authorList>
            <person name="Anantharaman K."/>
            <person name="Brown C.T."/>
            <person name="Hug L.A."/>
            <person name="Sharon I."/>
            <person name="Castelle C.J."/>
            <person name="Probst A.J."/>
            <person name="Thomas B.C."/>
            <person name="Singh A."/>
            <person name="Wilkins M.J."/>
            <person name="Karaoz U."/>
            <person name="Brodie E.L."/>
            <person name="Williams K.H."/>
            <person name="Hubbard S.S."/>
            <person name="Banfield J.F."/>
        </authorList>
    </citation>
    <scope>NUCLEOTIDE SEQUENCE [LARGE SCALE GENOMIC DNA]</scope>
</reference>
<evidence type="ECO:0000313" key="2">
    <source>
        <dbReference type="EMBL" id="OGD56732.1"/>
    </source>
</evidence>
<keyword evidence="1" id="KW-1133">Transmembrane helix</keyword>
<gene>
    <name evidence="2" type="ORF">A2V71_04285</name>
</gene>
<organism evidence="2 3">
    <name type="scientific">Candidatus Berkelbacteria bacterium RBG_13_40_8</name>
    <dbReference type="NCBI Taxonomy" id="1797467"/>
    <lineage>
        <taxon>Bacteria</taxon>
        <taxon>Candidatus Berkelbacteria</taxon>
    </lineage>
</organism>
<name>A0A1F5DNN3_9BACT</name>